<dbReference type="Proteomes" id="UP001596183">
    <property type="component" value="Unassembled WGS sequence"/>
</dbReference>
<gene>
    <name evidence="1" type="ORF">ACFP2V_35250</name>
</gene>
<evidence type="ECO:0000313" key="1">
    <source>
        <dbReference type="EMBL" id="MFC5675127.1"/>
    </source>
</evidence>
<keyword evidence="2" id="KW-1185">Reference proteome</keyword>
<reference evidence="2" key="1">
    <citation type="journal article" date="2019" name="Int. J. Syst. Evol. Microbiol.">
        <title>The Global Catalogue of Microorganisms (GCM) 10K type strain sequencing project: providing services to taxonomists for standard genome sequencing and annotation.</title>
        <authorList>
            <consortium name="The Broad Institute Genomics Platform"/>
            <consortium name="The Broad Institute Genome Sequencing Center for Infectious Disease"/>
            <person name="Wu L."/>
            <person name="Ma J."/>
        </authorList>
    </citation>
    <scope>NUCLEOTIDE SEQUENCE [LARGE SCALE GENOMIC DNA]</scope>
    <source>
        <strain evidence="2">JCM 13852</strain>
    </source>
</reference>
<dbReference type="EMBL" id="JBHSPC010000147">
    <property type="protein sequence ID" value="MFC5675127.1"/>
    <property type="molecule type" value="Genomic_DNA"/>
</dbReference>
<evidence type="ECO:0000313" key="2">
    <source>
        <dbReference type="Proteomes" id="UP001596183"/>
    </source>
</evidence>
<proteinExistence type="predicted"/>
<comment type="caution">
    <text evidence="1">The sequence shown here is derived from an EMBL/GenBank/DDBJ whole genome shotgun (WGS) entry which is preliminary data.</text>
</comment>
<name>A0ABW0XWY2_9ACTN</name>
<sequence>MGKNARAWHQEPGEQVGKLLPVIDAALRCEPEKVAAAEARSYHDRA</sequence>
<protein>
    <submittedName>
        <fullName evidence="1">Uncharacterized protein</fullName>
    </submittedName>
</protein>
<dbReference type="RefSeq" id="WP_381219578.1">
    <property type="nucleotide sequence ID" value="NZ_JBHSPC010000147.1"/>
</dbReference>
<accession>A0ABW0XWY2</accession>
<organism evidence="1 2">
    <name type="scientific">Streptomyces incanus</name>
    <dbReference type="NCBI Taxonomy" id="887453"/>
    <lineage>
        <taxon>Bacteria</taxon>
        <taxon>Bacillati</taxon>
        <taxon>Actinomycetota</taxon>
        <taxon>Actinomycetes</taxon>
        <taxon>Kitasatosporales</taxon>
        <taxon>Streptomycetaceae</taxon>
        <taxon>Streptomyces</taxon>
    </lineage>
</organism>